<dbReference type="EMBL" id="CP003382">
    <property type="protein sequence ID" value="AFZ68089.1"/>
    <property type="molecule type" value="Genomic_DNA"/>
</dbReference>
<dbReference type="STRING" id="937777.Deipe_2624"/>
<dbReference type="Gene3D" id="2.40.33.20">
    <property type="entry name" value="PK beta-barrel domain-like"/>
    <property type="match status" value="1"/>
</dbReference>
<dbReference type="PANTHER" id="PTHR36930">
    <property type="entry name" value="METAL-SULFUR CLUSTER BIOSYNTHESIS PROTEINS YUAD-RELATED"/>
    <property type="match status" value="1"/>
</dbReference>
<dbReference type="GO" id="GO:0003824">
    <property type="term" value="F:catalytic activity"/>
    <property type="evidence" value="ECO:0007669"/>
    <property type="project" value="InterPro"/>
</dbReference>
<proteinExistence type="predicted"/>
<dbReference type="RefSeq" id="WP_015236391.1">
    <property type="nucleotide sequence ID" value="NC_019793.1"/>
</dbReference>
<name>L0A3U2_DEIPD</name>
<dbReference type="GO" id="GO:0030170">
    <property type="term" value="F:pyridoxal phosphate binding"/>
    <property type="evidence" value="ECO:0007669"/>
    <property type="project" value="InterPro"/>
</dbReference>
<dbReference type="HOGENOM" id="CLU_092690_0_0_0"/>
<gene>
    <name evidence="2" type="ordered locus">Deipe_2624</name>
</gene>
<keyword evidence="3" id="KW-1185">Reference proteome</keyword>
<sequence length="180" mass="19251">MQGTVVAVSLSQTHTFSKYLSGLIRLKARWGVEGDAHAGTTVKHRSRVAQDPSAPNLRQVHLLHAELFDELRLAGFQVGTGQLGENITTRGVNLLALPKGARLHVGREAVVEVTGLRNPCAQIDALQAGLLAAVLGRDEHGGLVRKAGIMGVVLESGEVRAGDPLRVELPPEPYLPLERV</sequence>
<evidence type="ECO:0000259" key="1">
    <source>
        <dbReference type="PROSITE" id="PS51340"/>
    </source>
</evidence>
<feature type="domain" description="MOSC" evidence="1">
    <location>
        <begin position="18"/>
        <end position="168"/>
    </location>
</feature>
<dbReference type="AlphaFoldDB" id="L0A3U2"/>
<dbReference type="InterPro" id="IPR052716">
    <property type="entry name" value="MOSC_domain"/>
</dbReference>
<dbReference type="InterPro" id="IPR011037">
    <property type="entry name" value="Pyrv_Knase-like_insert_dom_sf"/>
</dbReference>
<dbReference type="InterPro" id="IPR005302">
    <property type="entry name" value="MoCF_Sase_C"/>
</dbReference>
<dbReference type="Proteomes" id="UP000010467">
    <property type="component" value="Chromosome"/>
</dbReference>
<dbReference type="GO" id="GO:0030151">
    <property type="term" value="F:molybdenum ion binding"/>
    <property type="evidence" value="ECO:0007669"/>
    <property type="project" value="InterPro"/>
</dbReference>
<evidence type="ECO:0000313" key="2">
    <source>
        <dbReference type="EMBL" id="AFZ68089.1"/>
    </source>
</evidence>
<dbReference type="SUPFAM" id="SSF50800">
    <property type="entry name" value="PK beta-barrel domain-like"/>
    <property type="match status" value="1"/>
</dbReference>
<evidence type="ECO:0000313" key="3">
    <source>
        <dbReference type="Proteomes" id="UP000010467"/>
    </source>
</evidence>
<reference evidence="3" key="1">
    <citation type="submission" date="2012-03" db="EMBL/GenBank/DDBJ databases">
        <title>Complete sequence of chromosome of Deinococcus peraridilitoris DSM 19664.</title>
        <authorList>
            <person name="Lucas S."/>
            <person name="Copeland A."/>
            <person name="Lapidus A."/>
            <person name="Glavina del Rio T."/>
            <person name="Dalin E."/>
            <person name="Tice H."/>
            <person name="Bruce D."/>
            <person name="Goodwin L."/>
            <person name="Pitluck S."/>
            <person name="Peters L."/>
            <person name="Mikhailova N."/>
            <person name="Lu M."/>
            <person name="Kyrpides N."/>
            <person name="Mavromatis K."/>
            <person name="Ivanova N."/>
            <person name="Brettin T."/>
            <person name="Detter J.C."/>
            <person name="Han C."/>
            <person name="Larimer F."/>
            <person name="Land M."/>
            <person name="Hauser L."/>
            <person name="Markowitz V."/>
            <person name="Cheng J.-F."/>
            <person name="Hugenholtz P."/>
            <person name="Woyke T."/>
            <person name="Wu D."/>
            <person name="Pukall R."/>
            <person name="Steenblock K."/>
            <person name="Brambilla E."/>
            <person name="Klenk H.-P."/>
            <person name="Eisen J.A."/>
        </authorList>
    </citation>
    <scope>NUCLEOTIDE SEQUENCE [LARGE SCALE GENOMIC DNA]</scope>
    <source>
        <strain evidence="3">DSM 19664 / LMG 22246 / CIP 109416 / KR-200</strain>
    </source>
</reference>
<protein>
    <recommendedName>
        <fullName evidence="1">MOSC domain-containing protein</fullName>
    </recommendedName>
</protein>
<dbReference type="PROSITE" id="PS51340">
    <property type="entry name" value="MOSC"/>
    <property type="match status" value="1"/>
</dbReference>
<organism evidence="2 3">
    <name type="scientific">Deinococcus peraridilitoris (strain DSM 19664 / LMG 22246 / CIP 109416 / KR-200)</name>
    <dbReference type="NCBI Taxonomy" id="937777"/>
    <lineage>
        <taxon>Bacteria</taxon>
        <taxon>Thermotogati</taxon>
        <taxon>Deinococcota</taxon>
        <taxon>Deinococci</taxon>
        <taxon>Deinococcales</taxon>
        <taxon>Deinococcaceae</taxon>
        <taxon>Deinococcus</taxon>
    </lineage>
</organism>
<dbReference type="PATRIC" id="fig|937777.3.peg.2632"/>
<dbReference type="Pfam" id="PF03473">
    <property type="entry name" value="MOSC"/>
    <property type="match status" value="1"/>
</dbReference>
<dbReference type="OrthoDB" id="9789048at2"/>
<dbReference type="PANTHER" id="PTHR36930:SF1">
    <property type="entry name" value="MOSC DOMAIN-CONTAINING PROTEIN"/>
    <property type="match status" value="1"/>
</dbReference>
<dbReference type="eggNOG" id="COG2258">
    <property type="taxonomic scope" value="Bacteria"/>
</dbReference>
<dbReference type="KEGG" id="dpd:Deipe_2624"/>
<accession>L0A3U2</accession>